<sequence>MDKARLLTPPNDTAHDSERWYEFSIYLSRHCNLTVSPLITSTAEEFHQQIPHADIIYCSPELIPRLIRDFSFSPLMQPVGVYEEVVIVSGPAASVHCLNGIQDNPLGGIKGTFANRLGLTTLTQKQIRPASMENADNWLQLLKAVQQGNLPYALLSKNFIDQLSSLSLTSVNLLARSNLCKAFPLLMIAPQLKHQTGCLREALETMADEPKAVAVLEKLKNQGWKKPSEQSIINMIKILRGK</sequence>
<proteinExistence type="predicted"/>
<dbReference type="EMBL" id="CP073344">
    <property type="protein sequence ID" value="UTW04785.1"/>
    <property type="molecule type" value="Genomic_DNA"/>
</dbReference>
<evidence type="ECO:0000313" key="1">
    <source>
        <dbReference type="EMBL" id="UTW04785.1"/>
    </source>
</evidence>
<evidence type="ECO:0000313" key="2">
    <source>
        <dbReference type="Proteomes" id="UP001059950"/>
    </source>
</evidence>
<reference evidence="1" key="1">
    <citation type="submission" date="2021-04" db="EMBL/GenBank/DDBJ databases">
        <title>Oceanospirillales bacteria with DddD are important DMSP degraders in coastal seawater.</title>
        <authorList>
            <person name="Liu J."/>
        </authorList>
    </citation>
    <scope>NUCLEOTIDE SEQUENCE</scope>
    <source>
        <strain evidence="1">GY6</strain>
    </source>
</reference>
<organism evidence="1 2">
    <name type="scientific">Amphritea atlantica</name>
    <dbReference type="NCBI Taxonomy" id="355243"/>
    <lineage>
        <taxon>Bacteria</taxon>
        <taxon>Pseudomonadati</taxon>
        <taxon>Pseudomonadota</taxon>
        <taxon>Gammaproteobacteria</taxon>
        <taxon>Oceanospirillales</taxon>
        <taxon>Oceanospirillaceae</taxon>
        <taxon>Amphritea</taxon>
    </lineage>
</organism>
<accession>A0ABY5GXN9</accession>
<gene>
    <name evidence="1" type="ORF">KDX31_07245</name>
</gene>
<dbReference type="Pfam" id="PF12974">
    <property type="entry name" value="Phosphonate-bd"/>
    <property type="match status" value="1"/>
</dbReference>
<dbReference type="Proteomes" id="UP001059950">
    <property type="component" value="Chromosome"/>
</dbReference>
<name>A0ABY5GXN9_9GAMM</name>
<keyword evidence="2" id="KW-1185">Reference proteome</keyword>
<protein>
    <submittedName>
        <fullName evidence="1">Uncharacterized protein</fullName>
    </submittedName>
</protein>